<feature type="transmembrane region" description="Helical" evidence="5">
    <location>
        <begin position="231"/>
        <end position="252"/>
    </location>
</feature>
<feature type="transmembrane region" description="Helical" evidence="5">
    <location>
        <begin position="272"/>
        <end position="291"/>
    </location>
</feature>
<gene>
    <name evidence="7" type="primary">AVT3B_1</name>
    <name evidence="7" type="ORF">FJT64_013503</name>
</gene>
<evidence type="ECO:0000256" key="2">
    <source>
        <dbReference type="ARBA" id="ARBA00022692"/>
    </source>
</evidence>
<evidence type="ECO:0000313" key="7">
    <source>
        <dbReference type="EMBL" id="KAF0288135.1"/>
    </source>
</evidence>
<feature type="transmembrane region" description="Helical" evidence="5">
    <location>
        <begin position="133"/>
        <end position="155"/>
    </location>
</feature>
<sequence length="592" mass="62976">MPELSFDPRTSHTERGRVTHPCHWDDVPALLTFDVEAGVVLPQMTAGVAGSGATHPVKIVANIFISFIGAGVLGLPFAYKEVPLRDGSVELKLPLLNGDAAGDDEDDKILVDTSHEITYGDLGFYAYAEKGRWLVDGTVIVSQIGFCCAYLIFISENLSTYVSGVSTSQWLVLFLPLLYMLCLLRKLEKLAVFSIFAQISTIMAFAVVFWFDFEHYYVMERFHPREFSSRGFPFFFAIAIYCYEGAGMILSLENSLAEHVRPKFKMYFGRTMFWVTALYVVFGCSGYISFGPETREIITLNLPPSDGTIDFAMVVKCCLCFSLFFTYPLMMFPVVTIIEKRLPASYLTTSRGNVLRLLLVATSGLVVVMIPNFANLMAIIGGTCCTLLAFVLPGLFHLRLRRRSITRREKIFDMFLIGIGVVGAVIATTDALSRMAEGSDEPLSPSSAVPVAVTNVIDTVQAAANGSGTAAAAASKTAAAVAASSTASAVLAAANDTASVALAAANDTISSALATVNDTASAALAAAHDVISSANDTASAVLAGANDSAAVLADVAPTAEAKGTAFAVTPAAAARMALDMLTNDGSAPLDVS</sequence>
<dbReference type="OrthoDB" id="1684102at2759"/>
<comment type="subcellular location">
    <subcellularLocation>
        <location evidence="1">Membrane</location>
        <topology evidence="1">Multi-pass membrane protein</topology>
    </subcellularLocation>
</comment>
<dbReference type="GO" id="GO:0015179">
    <property type="term" value="F:L-amino acid transmembrane transporter activity"/>
    <property type="evidence" value="ECO:0007669"/>
    <property type="project" value="TreeGrafter"/>
</dbReference>
<feature type="transmembrane region" description="Helical" evidence="5">
    <location>
        <begin position="59"/>
        <end position="79"/>
    </location>
</feature>
<dbReference type="InterPro" id="IPR013057">
    <property type="entry name" value="AA_transpt_TM"/>
</dbReference>
<keyword evidence="2 5" id="KW-0812">Transmembrane</keyword>
<protein>
    <submittedName>
        <fullName evidence="7">Amino acid transporter AVT3B</fullName>
    </submittedName>
</protein>
<evidence type="ECO:0000259" key="6">
    <source>
        <dbReference type="Pfam" id="PF01490"/>
    </source>
</evidence>
<dbReference type="Pfam" id="PF01490">
    <property type="entry name" value="Aa_trans"/>
    <property type="match status" value="1"/>
</dbReference>
<dbReference type="Proteomes" id="UP000440578">
    <property type="component" value="Unassembled WGS sequence"/>
</dbReference>
<dbReference type="EMBL" id="VIIS01002128">
    <property type="protein sequence ID" value="KAF0288135.1"/>
    <property type="molecule type" value="Genomic_DNA"/>
</dbReference>
<keyword evidence="3 5" id="KW-1133">Transmembrane helix</keyword>
<feature type="transmembrane region" description="Helical" evidence="5">
    <location>
        <begin position="161"/>
        <end position="183"/>
    </location>
</feature>
<dbReference type="GO" id="GO:0005774">
    <property type="term" value="C:vacuolar membrane"/>
    <property type="evidence" value="ECO:0007669"/>
    <property type="project" value="TreeGrafter"/>
</dbReference>
<evidence type="ECO:0000313" key="8">
    <source>
        <dbReference type="Proteomes" id="UP000440578"/>
    </source>
</evidence>
<keyword evidence="4 5" id="KW-0472">Membrane</keyword>
<feature type="transmembrane region" description="Helical" evidence="5">
    <location>
        <begin position="311"/>
        <end position="332"/>
    </location>
</feature>
<evidence type="ECO:0000256" key="5">
    <source>
        <dbReference type="SAM" id="Phobius"/>
    </source>
</evidence>
<name>A0A6A4V3F9_AMPAM</name>
<feature type="domain" description="Amino acid transporter transmembrane" evidence="6">
    <location>
        <begin position="115"/>
        <end position="429"/>
    </location>
</feature>
<dbReference type="PANTHER" id="PTHR22950:SF677">
    <property type="entry name" value="AMINO ACID TRANSPORTER TRANSMEMBRANE DOMAIN-CONTAINING PROTEIN"/>
    <property type="match status" value="1"/>
</dbReference>
<evidence type="ECO:0000256" key="3">
    <source>
        <dbReference type="ARBA" id="ARBA00022989"/>
    </source>
</evidence>
<feature type="transmembrane region" description="Helical" evidence="5">
    <location>
        <begin position="190"/>
        <end position="211"/>
    </location>
</feature>
<organism evidence="7 8">
    <name type="scientific">Amphibalanus amphitrite</name>
    <name type="common">Striped barnacle</name>
    <name type="synonym">Balanus amphitrite</name>
    <dbReference type="NCBI Taxonomy" id="1232801"/>
    <lineage>
        <taxon>Eukaryota</taxon>
        <taxon>Metazoa</taxon>
        <taxon>Ecdysozoa</taxon>
        <taxon>Arthropoda</taxon>
        <taxon>Crustacea</taxon>
        <taxon>Multicrustacea</taxon>
        <taxon>Cirripedia</taxon>
        <taxon>Thoracica</taxon>
        <taxon>Thoracicalcarea</taxon>
        <taxon>Balanomorpha</taxon>
        <taxon>Balanoidea</taxon>
        <taxon>Balanidae</taxon>
        <taxon>Amphibalaninae</taxon>
        <taxon>Amphibalanus</taxon>
    </lineage>
</organism>
<feature type="transmembrane region" description="Helical" evidence="5">
    <location>
        <begin position="410"/>
        <end position="427"/>
    </location>
</feature>
<evidence type="ECO:0000256" key="1">
    <source>
        <dbReference type="ARBA" id="ARBA00004141"/>
    </source>
</evidence>
<feature type="transmembrane region" description="Helical" evidence="5">
    <location>
        <begin position="376"/>
        <end position="398"/>
    </location>
</feature>
<accession>A0A6A4V3F9</accession>
<dbReference type="AlphaFoldDB" id="A0A6A4V3F9"/>
<proteinExistence type="predicted"/>
<keyword evidence="8" id="KW-1185">Reference proteome</keyword>
<reference evidence="7 8" key="1">
    <citation type="submission" date="2019-07" db="EMBL/GenBank/DDBJ databases">
        <title>Draft genome assembly of a fouling barnacle, Amphibalanus amphitrite (Darwin, 1854): The first reference genome for Thecostraca.</title>
        <authorList>
            <person name="Kim W."/>
        </authorList>
    </citation>
    <scope>NUCLEOTIDE SEQUENCE [LARGE SCALE GENOMIC DNA]</scope>
    <source>
        <strain evidence="7">SNU_AA5</strain>
        <tissue evidence="7">Soma without cirri and trophi</tissue>
    </source>
</reference>
<dbReference type="PANTHER" id="PTHR22950">
    <property type="entry name" value="AMINO ACID TRANSPORTER"/>
    <property type="match status" value="1"/>
</dbReference>
<feature type="transmembrane region" description="Helical" evidence="5">
    <location>
        <begin position="353"/>
        <end position="370"/>
    </location>
</feature>
<evidence type="ECO:0000256" key="4">
    <source>
        <dbReference type="ARBA" id="ARBA00023136"/>
    </source>
</evidence>
<comment type="caution">
    <text evidence="7">The sequence shown here is derived from an EMBL/GenBank/DDBJ whole genome shotgun (WGS) entry which is preliminary data.</text>
</comment>